<gene>
    <name evidence="1" type="ORF">GJA_1574</name>
</gene>
<dbReference type="KEGG" id="jag:GJA_1574"/>
<dbReference type="HOGENOM" id="CLU_3118704_0_0_4"/>
<name>W0V4D2_9BURK</name>
<keyword evidence="2" id="KW-1185">Reference proteome</keyword>
<accession>W0V4D2</accession>
<evidence type="ECO:0000313" key="1">
    <source>
        <dbReference type="EMBL" id="CDG82218.1"/>
    </source>
</evidence>
<dbReference type="EMBL" id="HG322949">
    <property type="protein sequence ID" value="CDG82218.1"/>
    <property type="molecule type" value="Genomic_DNA"/>
</dbReference>
<reference evidence="1 2" key="1">
    <citation type="journal article" date="2015" name="Genome Announc.">
        <title>Genome Sequence of Mushroom Soft-Rot Pathogen Janthinobacterium agaricidamnosum.</title>
        <authorList>
            <person name="Graupner K."/>
            <person name="Lackner G."/>
            <person name="Hertweck C."/>
        </authorList>
    </citation>
    <scope>NUCLEOTIDE SEQUENCE [LARGE SCALE GENOMIC DNA]</scope>
    <source>
        <strain evidence="2">NBRC 102515 / DSM 9628</strain>
    </source>
</reference>
<dbReference type="Proteomes" id="UP000027604">
    <property type="component" value="Chromosome I"/>
</dbReference>
<proteinExistence type="predicted"/>
<protein>
    <submittedName>
        <fullName evidence="1">Uncharacterized protein</fullName>
    </submittedName>
</protein>
<sequence length="50" mass="5803">MAMSFVKVSMPLFRPGPAWQKKHPHQVFYRPFELHWLPVAVTAIQSKGQP</sequence>
<dbReference type="STRING" id="1349767.GJA_1574"/>
<evidence type="ECO:0000313" key="2">
    <source>
        <dbReference type="Proteomes" id="UP000027604"/>
    </source>
</evidence>
<dbReference type="AlphaFoldDB" id="W0V4D2"/>
<organism evidence="1 2">
    <name type="scientific">Janthinobacterium agaricidamnosum NBRC 102515 = DSM 9628</name>
    <dbReference type="NCBI Taxonomy" id="1349767"/>
    <lineage>
        <taxon>Bacteria</taxon>
        <taxon>Pseudomonadati</taxon>
        <taxon>Pseudomonadota</taxon>
        <taxon>Betaproteobacteria</taxon>
        <taxon>Burkholderiales</taxon>
        <taxon>Oxalobacteraceae</taxon>
        <taxon>Janthinobacterium</taxon>
    </lineage>
</organism>